<proteinExistence type="predicted"/>
<sequence length="115" mass="13843">MNIKKKENFQRSLAHYPIKRNFLLTAQSCHGNLLYGLRALEKSTQALRAINQLEERGYFCIYYLFDNVEHFWTICSRGIRWELVKKYNNRVNNLREAKHCNIPIMEKLDNIFDIF</sequence>
<protein>
    <submittedName>
        <fullName evidence="1">Uncharacterized protein</fullName>
    </submittedName>
</protein>
<dbReference type="HOGENOM" id="CLU_2110250_0_0_1"/>
<organism evidence="1">
    <name type="scientific">Rhizophagus irregularis (strain DAOM 181602 / DAOM 197198 / MUCL 43194)</name>
    <name type="common">Arbuscular mycorrhizal fungus</name>
    <name type="synonym">Glomus intraradices</name>
    <dbReference type="NCBI Taxonomy" id="747089"/>
    <lineage>
        <taxon>Eukaryota</taxon>
        <taxon>Fungi</taxon>
        <taxon>Fungi incertae sedis</taxon>
        <taxon>Mucoromycota</taxon>
        <taxon>Glomeromycotina</taxon>
        <taxon>Glomeromycetes</taxon>
        <taxon>Glomerales</taxon>
        <taxon>Glomeraceae</taxon>
        <taxon>Rhizophagus</taxon>
    </lineage>
</organism>
<dbReference type="AlphaFoldDB" id="U9TH62"/>
<gene>
    <name evidence="1" type="ORF">GLOINDRAFT_35257</name>
</gene>
<dbReference type="EMBL" id="KI292738">
    <property type="protein sequence ID" value="ESA05653.1"/>
    <property type="molecule type" value="Genomic_DNA"/>
</dbReference>
<name>U9TH62_RHIID</name>
<reference evidence="1" key="1">
    <citation type="submission" date="2013-07" db="EMBL/GenBank/DDBJ databases">
        <title>The genome of an arbuscular mycorrhizal fungus provides insights into the evolution of the oldest plant symbiosis.</title>
        <authorList>
            <consortium name="DOE Joint Genome Institute"/>
            <person name="Tisserant E."/>
            <person name="Malbreil M."/>
            <person name="Kuo A."/>
            <person name="Kohler A."/>
            <person name="Symeonidi A."/>
            <person name="Balestrini R."/>
            <person name="Charron P."/>
            <person name="Duensing N."/>
            <person name="Frei-dit-Frey N."/>
            <person name="Gianinazzi-Pearson V."/>
            <person name="Gilbert B."/>
            <person name="Handa Y."/>
            <person name="Hijri M."/>
            <person name="Kaul R."/>
            <person name="Kawaguchi M."/>
            <person name="Krajinski F."/>
            <person name="Lammers P."/>
            <person name="Lapierre D."/>
            <person name="Masclaux F.G."/>
            <person name="Murat C."/>
            <person name="Morin E."/>
            <person name="Ndikumana S."/>
            <person name="Pagni M."/>
            <person name="Petitpierre D."/>
            <person name="Requena N."/>
            <person name="Rosikiewicz P."/>
            <person name="Riley R."/>
            <person name="Saito K."/>
            <person name="San Clemente H."/>
            <person name="Shapiro H."/>
            <person name="van Tuinen D."/>
            <person name="Becard G."/>
            <person name="Bonfante P."/>
            <person name="Paszkowski U."/>
            <person name="Shachar-Hill Y."/>
            <person name="Young J.P."/>
            <person name="Sanders I.R."/>
            <person name="Henrissat B."/>
            <person name="Rensing S.A."/>
            <person name="Grigoriev I.V."/>
            <person name="Corradi N."/>
            <person name="Roux C."/>
            <person name="Martin F."/>
        </authorList>
    </citation>
    <scope>NUCLEOTIDE SEQUENCE</scope>
    <source>
        <strain evidence="1">DAOM 197198</strain>
    </source>
</reference>
<evidence type="ECO:0000313" key="1">
    <source>
        <dbReference type="EMBL" id="ESA05653.1"/>
    </source>
</evidence>
<accession>U9TH62</accession>